<organism evidence="2 3">
    <name type="scientific">Komagataella pastoris</name>
    <name type="common">Yeast</name>
    <name type="synonym">Pichia pastoris</name>
    <dbReference type="NCBI Taxonomy" id="4922"/>
    <lineage>
        <taxon>Eukaryota</taxon>
        <taxon>Fungi</taxon>
        <taxon>Dikarya</taxon>
        <taxon>Ascomycota</taxon>
        <taxon>Saccharomycotina</taxon>
        <taxon>Pichiomycetes</taxon>
        <taxon>Pichiales</taxon>
        <taxon>Pichiaceae</taxon>
        <taxon>Komagataella</taxon>
    </lineage>
</organism>
<evidence type="ECO:0000313" key="2">
    <source>
        <dbReference type="EMBL" id="ANZ77319.1"/>
    </source>
</evidence>
<dbReference type="Proteomes" id="UP000094565">
    <property type="component" value="Chromosome 4"/>
</dbReference>
<feature type="transmembrane region" description="Helical" evidence="1">
    <location>
        <begin position="20"/>
        <end position="42"/>
    </location>
</feature>
<feature type="transmembrane region" description="Helical" evidence="1">
    <location>
        <begin position="276"/>
        <end position="298"/>
    </location>
</feature>
<evidence type="ECO:0000256" key="1">
    <source>
        <dbReference type="SAM" id="Phobius"/>
    </source>
</evidence>
<keyword evidence="1" id="KW-0472">Membrane</keyword>
<gene>
    <name evidence="2" type="ORF">ATY40_BA7505200</name>
</gene>
<feature type="transmembrane region" description="Helical" evidence="1">
    <location>
        <begin position="245"/>
        <end position="264"/>
    </location>
</feature>
<sequence length="303" mass="34777">MSELSSLTFDFLLYEVTPVVISLATLIPFLIIHGLILCDFLGESSNDKSERLFSLIINSYPSLTLYVLEILNLAFPLMIFVKSRLFNLNISTPLNKYTKHIPAKYIQITIMAIQVWRILQVLLAPSQILFKRQSDNNFVPVVIFLVFIYNIKTSAVQSDEAVESKLEEYGYQEEENSMISLQKYCLAVAITFNEKLLSLNSLISFVQLATGNFSSNIELLYFQYRDISPIISSHPIFNSLFDGLFHIYQLGILSSILLATSMIETNSYLSMKKFKYTFWIVVTLILIIEKDFLFIALMDKLED</sequence>
<dbReference type="EMBL" id="CP014587">
    <property type="protein sequence ID" value="ANZ77319.1"/>
    <property type="molecule type" value="Genomic_DNA"/>
</dbReference>
<keyword evidence="1" id="KW-0812">Transmembrane</keyword>
<protein>
    <submittedName>
        <fullName evidence="2">BA75_05200T0</fullName>
    </submittedName>
</protein>
<keyword evidence="3" id="KW-1185">Reference proteome</keyword>
<reference evidence="2 3" key="1">
    <citation type="submission" date="2016-02" db="EMBL/GenBank/DDBJ databases">
        <title>Comparative genomic and transcriptomic foundation for Pichia pastoris.</title>
        <authorList>
            <person name="Love K.R."/>
            <person name="Shah K.A."/>
            <person name="Whittaker C.A."/>
            <person name="Wu J."/>
            <person name="Bartlett M.C."/>
            <person name="Ma D."/>
            <person name="Leeson R.L."/>
            <person name="Priest M."/>
            <person name="Young S.K."/>
            <person name="Love J.C."/>
        </authorList>
    </citation>
    <scope>NUCLEOTIDE SEQUENCE [LARGE SCALE GENOMIC DNA]</scope>
    <source>
        <strain evidence="2 3">ATCC 28485</strain>
    </source>
</reference>
<accession>A0A1B2JGZ7</accession>
<dbReference type="AlphaFoldDB" id="A0A1B2JGZ7"/>
<dbReference type="OrthoDB" id="10289469at2759"/>
<proteinExistence type="predicted"/>
<evidence type="ECO:0000313" key="3">
    <source>
        <dbReference type="Proteomes" id="UP000094565"/>
    </source>
</evidence>
<keyword evidence="1" id="KW-1133">Transmembrane helix</keyword>
<name>A0A1B2JGZ7_PICPA</name>
<feature type="transmembrane region" description="Helical" evidence="1">
    <location>
        <begin position="63"/>
        <end position="85"/>
    </location>
</feature>